<keyword evidence="2" id="KW-1185">Reference proteome</keyword>
<reference evidence="1 2" key="1">
    <citation type="journal article" date="2015" name="Nat. Commun.">
        <title>Production of butyrate from lysine and the Amadori product fructoselysine by a human gut commensal.</title>
        <authorList>
            <person name="Bui T.P."/>
            <person name="Ritari J."/>
            <person name="Boeren S."/>
            <person name="de Waard P."/>
            <person name="Plugge C.M."/>
            <person name="de Vos W.M."/>
        </authorList>
    </citation>
    <scope>NUCLEOTIDE SEQUENCE [LARGE SCALE GENOMIC DNA]</scope>
    <source>
        <strain evidence="1 2">AF211</strain>
    </source>
</reference>
<dbReference type="STRING" id="1297617.IB211_02020"/>
<organism evidence="1 2">
    <name type="scientific">Intestinimonas butyriciproducens</name>
    <dbReference type="NCBI Taxonomy" id="1297617"/>
    <lineage>
        <taxon>Bacteria</taxon>
        <taxon>Bacillati</taxon>
        <taxon>Bacillota</taxon>
        <taxon>Clostridia</taxon>
        <taxon>Eubacteriales</taxon>
        <taxon>Intestinimonas</taxon>
    </lineage>
</organism>
<protein>
    <submittedName>
        <fullName evidence="1">Uncharacterized protein</fullName>
    </submittedName>
</protein>
<evidence type="ECO:0000313" key="1">
    <source>
        <dbReference type="EMBL" id="ALP94411.1"/>
    </source>
</evidence>
<gene>
    <name evidence="1" type="ORF">IB211_02020</name>
</gene>
<dbReference type="EMBL" id="CP011307">
    <property type="protein sequence ID" value="ALP94411.1"/>
    <property type="molecule type" value="Genomic_DNA"/>
</dbReference>
<sequence>MIFYNCIGAFEVPDRRKIPEQDILLETRKGVALSYAPAQIAI</sequence>
<evidence type="ECO:0000313" key="2">
    <source>
        <dbReference type="Proteomes" id="UP000064844"/>
    </source>
</evidence>
<dbReference type="RefSeq" id="WP_278245610.1">
    <property type="nucleotide sequence ID" value="NZ_CALICV010000094.1"/>
</dbReference>
<name>A0A0S2W530_9FIRM</name>
<reference evidence="2" key="2">
    <citation type="submission" date="2015-04" db="EMBL/GenBank/DDBJ databases">
        <title>A butyrogenic pathway from the amino acid lysine in a human gut commensal.</title>
        <authorList>
            <person name="de Vos W.M."/>
            <person name="Bui N.T.P."/>
            <person name="Plugge C.M."/>
            <person name="Ritari J."/>
        </authorList>
    </citation>
    <scope>NUCLEOTIDE SEQUENCE [LARGE SCALE GENOMIC DNA]</scope>
    <source>
        <strain evidence="2">AF211</strain>
    </source>
</reference>
<dbReference type="Proteomes" id="UP000064844">
    <property type="component" value="Chromosome"/>
</dbReference>
<dbReference type="AlphaFoldDB" id="A0A0S2W530"/>
<accession>A0A0S2W530</accession>
<proteinExistence type="predicted"/>
<dbReference type="KEGG" id="ibu:IB211_02020"/>